<evidence type="ECO:0000313" key="5">
    <source>
        <dbReference type="Proteomes" id="UP001157006"/>
    </source>
</evidence>
<feature type="signal peptide" evidence="3">
    <location>
        <begin position="1"/>
        <end position="21"/>
    </location>
</feature>
<dbReference type="Proteomes" id="UP001157006">
    <property type="component" value="Chromosome 6"/>
</dbReference>
<accession>A0AAV1B0E8</accession>
<dbReference type="EMBL" id="OX451741">
    <property type="protein sequence ID" value="CAI8616060.1"/>
    <property type="molecule type" value="Genomic_DNA"/>
</dbReference>
<evidence type="ECO:0000256" key="1">
    <source>
        <dbReference type="SAM" id="MobiDB-lite"/>
    </source>
</evidence>
<organism evidence="4 5">
    <name type="scientific">Vicia faba</name>
    <name type="common">Broad bean</name>
    <name type="synonym">Faba vulgaris</name>
    <dbReference type="NCBI Taxonomy" id="3906"/>
    <lineage>
        <taxon>Eukaryota</taxon>
        <taxon>Viridiplantae</taxon>
        <taxon>Streptophyta</taxon>
        <taxon>Embryophyta</taxon>
        <taxon>Tracheophyta</taxon>
        <taxon>Spermatophyta</taxon>
        <taxon>Magnoliopsida</taxon>
        <taxon>eudicotyledons</taxon>
        <taxon>Gunneridae</taxon>
        <taxon>Pentapetalae</taxon>
        <taxon>rosids</taxon>
        <taxon>fabids</taxon>
        <taxon>Fabales</taxon>
        <taxon>Fabaceae</taxon>
        <taxon>Papilionoideae</taxon>
        <taxon>50 kb inversion clade</taxon>
        <taxon>NPAAA clade</taxon>
        <taxon>Hologalegina</taxon>
        <taxon>IRL clade</taxon>
        <taxon>Fabeae</taxon>
        <taxon>Vicia</taxon>
    </lineage>
</organism>
<gene>
    <name evidence="4" type="ORF">VFH_VI011240</name>
</gene>
<evidence type="ECO:0000313" key="4">
    <source>
        <dbReference type="EMBL" id="CAI8616060.1"/>
    </source>
</evidence>
<feature type="region of interest" description="Disordered" evidence="1">
    <location>
        <begin position="57"/>
        <end position="93"/>
    </location>
</feature>
<keyword evidence="5" id="KW-1185">Reference proteome</keyword>
<dbReference type="PANTHER" id="PTHR34558">
    <property type="entry name" value="EXPRESSED PROTEIN"/>
    <property type="match status" value="1"/>
</dbReference>
<keyword evidence="2" id="KW-0472">Membrane</keyword>
<reference evidence="4 5" key="1">
    <citation type="submission" date="2023-01" db="EMBL/GenBank/DDBJ databases">
        <authorList>
            <person name="Kreplak J."/>
        </authorList>
    </citation>
    <scope>NUCLEOTIDE SEQUENCE [LARGE SCALE GENOMIC DNA]</scope>
</reference>
<dbReference type="AlphaFoldDB" id="A0AAV1B0E8"/>
<dbReference type="PANTHER" id="PTHR34558:SF4">
    <property type="entry name" value="TRANSMEMBRANE PROTEIN"/>
    <property type="match status" value="1"/>
</dbReference>
<protein>
    <recommendedName>
        <fullName evidence="6">Transmembrane protein</fullName>
    </recommendedName>
</protein>
<evidence type="ECO:0000256" key="2">
    <source>
        <dbReference type="SAM" id="Phobius"/>
    </source>
</evidence>
<proteinExistence type="predicted"/>
<name>A0AAV1B0E8_VICFA</name>
<keyword evidence="3" id="KW-0732">Signal</keyword>
<keyword evidence="2" id="KW-1133">Transmembrane helix</keyword>
<keyword evidence="2" id="KW-0812">Transmembrane</keyword>
<feature type="chain" id="PRO_5043874942" description="Transmembrane protein" evidence="3">
    <location>
        <begin position="22"/>
        <end position="131"/>
    </location>
</feature>
<sequence>MSKLGFVVLLLTNILLLQAMAHESEAEAPFPEININHSEHKTQNEVQLHDHDIVEDHKVSGATSDSASDDNGESYSKVAEAPNIRRMGKHHSTDKSVAGGGVIIGGLVTAIFAAVFSYIRVTRKRDRDTGY</sequence>
<evidence type="ECO:0008006" key="6">
    <source>
        <dbReference type="Google" id="ProtNLM"/>
    </source>
</evidence>
<evidence type="ECO:0000256" key="3">
    <source>
        <dbReference type="SAM" id="SignalP"/>
    </source>
</evidence>
<feature type="transmembrane region" description="Helical" evidence="2">
    <location>
        <begin position="97"/>
        <end position="119"/>
    </location>
</feature>